<dbReference type="InterPro" id="IPR017884">
    <property type="entry name" value="SANT_dom"/>
</dbReference>
<gene>
    <name evidence="5" type="ORF">HINF_LOCUS65353</name>
    <name evidence="4" type="ORF">HINF_LOCUS9756</name>
</gene>
<dbReference type="PROSITE" id="PS50090">
    <property type="entry name" value="MYB_LIKE"/>
    <property type="match status" value="1"/>
</dbReference>
<dbReference type="Gene3D" id="1.10.10.60">
    <property type="entry name" value="Homeodomain-like"/>
    <property type="match status" value="1"/>
</dbReference>
<dbReference type="AlphaFoldDB" id="A0AA86NN57"/>
<organism evidence="4">
    <name type="scientific">Hexamita inflata</name>
    <dbReference type="NCBI Taxonomy" id="28002"/>
    <lineage>
        <taxon>Eukaryota</taxon>
        <taxon>Metamonada</taxon>
        <taxon>Diplomonadida</taxon>
        <taxon>Hexamitidae</taxon>
        <taxon>Hexamitinae</taxon>
        <taxon>Hexamita</taxon>
    </lineage>
</organism>
<dbReference type="EMBL" id="CAXDID020000428">
    <property type="protein sequence ID" value="CAL6090528.1"/>
    <property type="molecule type" value="Genomic_DNA"/>
</dbReference>
<reference evidence="4" key="1">
    <citation type="submission" date="2023-06" db="EMBL/GenBank/DDBJ databases">
        <authorList>
            <person name="Kurt Z."/>
        </authorList>
    </citation>
    <scope>NUCLEOTIDE SEQUENCE</scope>
</reference>
<sequence>MNHHSFLLHRMTASNKKRWTEREEQLFVQLVTRFGKNFKRMEPHLSGRSYSQIRSHFYNHVRRELDREARSQESLQKQIMTQKQENLAHVDYQEANVPEPDNSLVYTFIAFSEL</sequence>
<dbReference type="InterPro" id="IPR001005">
    <property type="entry name" value="SANT/Myb"/>
</dbReference>
<evidence type="ECO:0000259" key="3">
    <source>
        <dbReference type="PROSITE" id="PS51294"/>
    </source>
</evidence>
<evidence type="ECO:0000259" key="1">
    <source>
        <dbReference type="PROSITE" id="PS50090"/>
    </source>
</evidence>
<dbReference type="InterPro" id="IPR009057">
    <property type="entry name" value="Homeodomain-like_sf"/>
</dbReference>
<dbReference type="PROSITE" id="PS51294">
    <property type="entry name" value="HTH_MYB"/>
    <property type="match status" value="1"/>
</dbReference>
<comment type="caution">
    <text evidence="4">The sequence shown here is derived from an EMBL/GenBank/DDBJ whole genome shotgun (WGS) entry which is preliminary data.</text>
</comment>
<dbReference type="Pfam" id="PF00249">
    <property type="entry name" value="Myb_DNA-binding"/>
    <property type="match status" value="1"/>
</dbReference>
<dbReference type="PROSITE" id="PS51293">
    <property type="entry name" value="SANT"/>
    <property type="match status" value="1"/>
</dbReference>
<evidence type="ECO:0000313" key="5">
    <source>
        <dbReference type="EMBL" id="CAL6090528.1"/>
    </source>
</evidence>
<dbReference type="Proteomes" id="UP001642409">
    <property type="component" value="Unassembled WGS sequence"/>
</dbReference>
<evidence type="ECO:0000313" key="4">
    <source>
        <dbReference type="EMBL" id="CAI9922111.1"/>
    </source>
</evidence>
<dbReference type="InterPro" id="IPR017930">
    <property type="entry name" value="Myb_dom"/>
</dbReference>
<dbReference type="SUPFAM" id="SSF46689">
    <property type="entry name" value="Homeodomain-like"/>
    <property type="match status" value="1"/>
</dbReference>
<accession>A0AA86NN57</accession>
<protein>
    <submittedName>
        <fullName evidence="4">SANT/Myb domain</fullName>
    </submittedName>
    <submittedName>
        <fullName evidence="5">SANT/Myb_domain</fullName>
    </submittedName>
</protein>
<reference evidence="5 6" key="2">
    <citation type="submission" date="2024-07" db="EMBL/GenBank/DDBJ databases">
        <authorList>
            <person name="Akdeniz Z."/>
        </authorList>
    </citation>
    <scope>NUCLEOTIDE SEQUENCE [LARGE SCALE GENOMIC DNA]</scope>
</reference>
<dbReference type="CDD" id="cd00167">
    <property type="entry name" value="SANT"/>
    <property type="match status" value="1"/>
</dbReference>
<proteinExistence type="predicted"/>
<evidence type="ECO:0000259" key="2">
    <source>
        <dbReference type="PROSITE" id="PS51293"/>
    </source>
</evidence>
<dbReference type="SMART" id="SM00717">
    <property type="entry name" value="SANT"/>
    <property type="match status" value="1"/>
</dbReference>
<evidence type="ECO:0000313" key="6">
    <source>
        <dbReference type="Proteomes" id="UP001642409"/>
    </source>
</evidence>
<feature type="domain" description="Myb-like" evidence="1">
    <location>
        <begin position="11"/>
        <end position="61"/>
    </location>
</feature>
<feature type="domain" description="SANT" evidence="2">
    <location>
        <begin position="14"/>
        <end position="65"/>
    </location>
</feature>
<feature type="domain" description="HTH myb-type" evidence="3">
    <location>
        <begin position="15"/>
        <end position="65"/>
    </location>
</feature>
<dbReference type="EMBL" id="CATOUU010000245">
    <property type="protein sequence ID" value="CAI9922111.1"/>
    <property type="molecule type" value="Genomic_DNA"/>
</dbReference>
<keyword evidence="6" id="KW-1185">Reference proteome</keyword>
<name>A0AA86NN57_9EUKA</name>